<evidence type="ECO:0000259" key="12">
    <source>
        <dbReference type="Pfam" id="PF02878"/>
    </source>
</evidence>
<dbReference type="SUPFAM" id="SSF53738">
    <property type="entry name" value="Phosphoglucomutase, first 3 domains"/>
    <property type="match status" value="3"/>
</dbReference>
<dbReference type="FunFam" id="3.40.120.10:FF:000025">
    <property type="entry name" value="Phosphomannomutase"/>
    <property type="match status" value="1"/>
</dbReference>
<dbReference type="InterPro" id="IPR005846">
    <property type="entry name" value="A-D-PHexomutase_a/b/a-III"/>
</dbReference>
<feature type="domain" description="Alpha-D-phosphohexomutase alpha/beta/alpha" evidence="14">
    <location>
        <begin position="671"/>
        <end position="779"/>
    </location>
</feature>
<evidence type="ECO:0000256" key="4">
    <source>
        <dbReference type="ARBA" id="ARBA00010231"/>
    </source>
</evidence>
<dbReference type="InterPro" id="IPR005843">
    <property type="entry name" value="A-D-PHexomutase_C"/>
</dbReference>
<dbReference type="InterPro" id="IPR005844">
    <property type="entry name" value="A-D-PHexomutase_a/b/a-I"/>
</dbReference>
<dbReference type="Pfam" id="PF02880">
    <property type="entry name" value="PGM_PMM_III"/>
    <property type="match status" value="1"/>
</dbReference>
<dbReference type="CDD" id="cd03089">
    <property type="entry name" value="PMM_PGM"/>
    <property type="match status" value="1"/>
</dbReference>
<evidence type="ECO:0000259" key="11">
    <source>
        <dbReference type="Pfam" id="PF00408"/>
    </source>
</evidence>
<reference evidence="15" key="1">
    <citation type="submission" date="2024-05" db="EMBL/GenBank/DDBJ databases">
        <title>Genome sequencing of novel strain.</title>
        <authorList>
            <person name="Ganbat D."/>
            <person name="Ganbat S."/>
            <person name="Lee S.-J."/>
        </authorList>
    </citation>
    <scope>NUCLEOTIDE SEQUENCE</scope>
    <source>
        <strain evidence="15">SMD15-11</strain>
    </source>
</reference>
<dbReference type="InterPro" id="IPR036900">
    <property type="entry name" value="A-D-PHexomutase_C_sf"/>
</dbReference>
<keyword evidence="10" id="KW-0472">Membrane</keyword>
<dbReference type="Pfam" id="PF02878">
    <property type="entry name" value="PGM_PMM_I"/>
    <property type="match status" value="1"/>
</dbReference>
<dbReference type="Gene3D" id="3.30.310.50">
    <property type="entry name" value="Alpha-D-phosphohexomutase, C-terminal domain"/>
    <property type="match status" value="1"/>
</dbReference>
<keyword evidence="10" id="KW-1133">Transmembrane helix</keyword>
<evidence type="ECO:0000259" key="14">
    <source>
        <dbReference type="Pfam" id="PF02880"/>
    </source>
</evidence>
<evidence type="ECO:0000256" key="7">
    <source>
        <dbReference type="ARBA" id="ARBA00022723"/>
    </source>
</evidence>
<evidence type="ECO:0000256" key="3">
    <source>
        <dbReference type="ARBA" id="ARBA00004699"/>
    </source>
</evidence>
<dbReference type="AlphaFoldDB" id="A0AB39UVS9"/>
<accession>A0AB39UVS9</accession>
<dbReference type="EMBL" id="CP154858">
    <property type="protein sequence ID" value="XDT72132.1"/>
    <property type="molecule type" value="Genomic_DNA"/>
</dbReference>
<name>A0AB39UVS9_9GAMM</name>
<gene>
    <name evidence="15" type="ORF">AAIA72_15240</name>
</gene>
<keyword evidence="9" id="KW-0413">Isomerase</keyword>
<dbReference type="InterPro" id="IPR005841">
    <property type="entry name" value="Alpha-D-phosphohexomutase_SF"/>
</dbReference>
<sequence length="874" mass="93574">MALFKKKKDAVVEEVRAGDADKPAKPDRKSRVRKGASLAAMLSPLLVGGILALGVLLGVLWVLILQPADDALRKAEANSALKAVVAATNARLETLKHGVERWAGHPLVLDAMGSPEAQSDVQQWIVPALDGAVRAVLFSPGSAARDFSEPVPVGFAALEMIRQVESGKPVEPEAFAVNDKWYVQYAAPVRKGDALAGVLIVFYDAAYLKPRQVSGRVELLQKVDQARKAFVSAGNGQGPELMAALAHPLWQVRYQAATVTAGGLDWQGGLAGAGAGLVLLLAAWLLTVPRTEKRLHQELSDLVSFVQVRLSGQGSRAVPELRIALVNDALTLIAQLFKAYAPGGRQGASPSAATAAVANKAGGAPVESAPAAAEEPLFPGLDDLDLEDALEGGGTGSTPATQVNVQEDGMEIIEQERIEVPRSIFRAYDIRGIVGETLTKDIVRVIGRAIGSEGRKRGVSTICVAWDGRQSSPALAEALTQGLTQAGVDVIRVGQVPTPVLYFATHHLNTGSGVMVTGSHNPSNYNGLKMMLAGETLAQDTIQDLWRRIQQHDFAEGQGSVTDMDVRADYVDVIVNDIAVAAPLKVVVDAGNGVAGELGPRLLEELGCEVIPLYCDIDGRFPNHHPDPGKPENLTDLIEAVRTHQADVGIAFDGDGDRVGVVTNTGKIIYPDRLLMLFAKDVVSRNPGADVIFDVKCTRRLNTLISGYGGRPIMWKTGHSLIKAKMKETGALLAGEMSGHIFFKERWYGFDDGLYSAARLLEILGVEDRTSDEVFADFPEDVSTPEINVNVTDESKFALIEALARLGDWGDGNVSTIDGVRVDYADGWGLCRASNTTPVLVLRFEADNEAALERIKAIFREKLHSVDPGLQLNF</sequence>
<dbReference type="EC" id="5.4.2.8" evidence="5"/>
<evidence type="ECO:0000256" key="8">
    <source>
        <dbReference type="ARBA" id="ARBA00022842"/>
    </source>
</evidence>
<dbReference type="GO" id="GO:0004615">
    <property type="term" value="F:phosphomannomutase activity"/>
    <property type="evidence" value="ECO:0007669"/>
    <property type="project" value="UniProtKB-EC"/>
</dbReference>
<dbReference type="RefSeq" id="WP_369601146.1">
    <property type="nucleotide sequence ID" value="NZ_CP154858.1"/>
</dbReference>
<feature type="transmembrane region" description="Helical" evidence="10">
    <location>
        <begin position="38"/>
        <end position="64"/>
    </location>
</feature>
<dbReference type="Gene3D" id="3.40.120.10">
    <property type="entry name" value="Alpha-D-Glucose-1,6-Bisphosphate, subunit A, domain 3"/>
    <property type="match status" value="3"/>
</dbReference>
<keyword evidence="7" id="KW-0479">Metal-binding</keyword>
<organism evidence="15">
    <name type="scientific">Thermohahella caldifontis</name>
    <dbReference type="NCBI Taxonomy" id="3142973"/>
    <lineage>
        <taxon>Bacteria</taxon>
        <taxon>Pseudomonadati</taxon>
        <taxon>Pseudomonadota</taxon>
        <taxon>Gammaproteobacteria</taxon>
        <taxon>Oceanospirillales</taxon>
        <taxon>Hahellaceae</taxon>
        <taxon>Thermohahella</taxon>
    </lineage>
</organism>
<dbReference type="Pfam" id="PF02879">
    <property type="entry name" value="PGM_PMM_II"/>
    <property type="match status" value="1"/>
</dbReference>
<evidence type="ECO:0000256" key="5">
    <source>
        <dbReference type="ARBA" id="ARBA00012730"/>
    </source>
</evidence>
<feature type="domain" description="Alpha-D-phosphohexomutase alpha/beta/alpha" evidence="13">
    <location>
        <begin position="569"/>
        <end position="666"/>
    </location>
</feature>
<protein>
    <recommendedName>
        <fullName evidence="5">phosphomannomutase</fullName>
        <ecNumber evidence="5">5.4.2.8</ecNumber>
    </recommendedName>
</protein>
<proteinExistence type="inferred from homology"/>
<feature type="domain" description="Alpha-D-phosphohexomutase C-terminal" evidence="11">
    <location>
        <begin position="786"/>
        <end position="861"/>
    </location>
</feature>
<keyword evidence="8" id="KW-0460">Magnesium</keyword>
<evidence type="ECO:0000313" key="15">
    <source>
        <dbReference type="EMBL" id="XDT72132.1"/>
    </source>
</evidence>
<evidence type="ECO:0000256" key="9">
    <source>
        <dbReference type="ARBA" id="ARBA00023235"/>
    </source>
</evidence>
<keyword evidence="6" id="KW-0597">Phosphoprotein</keyword>
<dbReference type="KEGG" id="tcd:AAIA72_15240"/>
<dbReference type="InterPro" id="IPR016066">
    <property type="entry name" value="A-D-PHexomutase_CS"/>
</dbReference>
<dbReference type="GO" id="GO:0005975">
    <property type="term" value="P:carbohydrate metabolic process"/>
    <property type="evidence" value="ECO:0007669"/>
    <property type="project" value="InterPro"/>
</dbReference>
<dbReference type="GO" id="GO:0000287">
    <property type="term" value="F:magnesium ion binding"/>
    <property type="evidence" value="ECO:0007669"/>
    <property type="project" value="InterPro"/>
</dbReference>
<dbReference type="InterPro" id="IPR016055">
    <property type="entry name" value="A-D-PHexomutase_a/b/a-I/II/III"/>
</dbReference>
<evidence type="ECO:0000256" key="10">
    <source>
        <dbReference type="SAM" id="Phobius"/>
    </source>
</evidence>
<comment type="cofactor">
    <cofactor evidence="2">
        <name>Mg(2+)</name>
        <dbReference type="ChEBI" id="CHEBI:18420"/>
    </cofactor>
</comment>
<dbReference type="InterPro" id="IPR005845">
    <property type="entry name" value="A-D-PHexomutase_a/b/a-II"/>
</dbReference>
<dbReference type="FunFam" id="3.40.120.10:FF:000021">
    <property type="entry name" value="Phosphomannomutase/phosphoglucomutase"/>
    <property type="match status" value="1"/>
</dbReference>
<dbReference type="PRINTS" id="PR00509">
    <property type="entry name" value="PGMPMM"/>
</dbReference>
<evidence type="ECO:0000256" key="6">
    <source>
        <dbReference type="ARBA" id="ARBA00022553"/>
    </source>
</evidence>
<dbReference type="PANTHER" id="PTHR43771:SF2">
    <property type="entry name" value="PHOSPHOMANNOMUTASE_PHOSPHOGLUCOMUTASE"/>
    <property type="match status" value="1"/>
</dbReference>
<dbReference type="SUPFAM" id="SSF55957">
    <property type="entry name" value="Phosphoglucomutase, C-terminal domain"/>
    <property type="match status" value="1"/>
</dbReference>
<evidence type="ECO:0000259" key="13">
    <source>
        <dbReference type="Pfam" id="PF02879"/>
    </source>
</evidence>
<comment type="pathway">
    <text evidence="3">Nucleotide-sugar biosynthesis; GDP-alpha-D-mannose biosynthesis; alpha-D-mannose 1-phosphate from D-fructose 6-phosphate: step 2/2.</text>
</comment>
<dbReference type="Pfam" id="PF00408">
    <property type="entry name" value="PGM_PMM_IV"/>
    <property type="match status" value="1"/>
</dbReference>
<evidence type="ECO:0000256" key="2">
    <source>
        <dbReference type="ARBA" id="ARBA00001946"/>
    </source>
</evidence>
<dbReference type="PANTHER" id="PTHR43771">
    <property type="entry name" value="PHOSPHOMANNOMUTASE"/>
    <property type="match status" value="1"/>
</dbReference>
<feature type="domain" description="Alpha-D-phosphohexomutase alpha/beta/alpha" evidence="12">
    <location>
        <begin position="423"/>
        <end position="555"/>
    </location>
</feature>
<comment type="similarity">
    <text evidence="4">Belongs to the phosphohexose mutase family.</text>
</comment>
<keyword evidence="10" id="KW-0812">Transmembrane</keyword>
<comment type="catalytic activity">
    <reaction evidence="1">
        <text>alpha-D-mannose 1-phosphate = D-mannose 6-phosphate</text>
        <dbReference type="Rhea" id="RHEA:11140"/>
        <dbReference type="ChEBI" id="CHEBI:58409"/>
        <dbReference type="ChEBI" id="CHEBI:58735"/>
        <dbReference type="EC" id="5.4.2.8"/>
    </reaction>
</comment>
<dbReference type="PROSITE" id="PS00710">
    <property type="entry name" value="PGM_PMM"/>
    <property type="match status" value="1"/>
</dbReference>
<evidence type="ECO:0000256" key="1">
    <source>
        <dbReference type="ARBA" id="ARBA00000586"/>
    </source>
</evidence>